<reference evidence="1 2" key="1">
    <citation type="submission" date="2018-11" db="EMBL/GenBank/DDBJ databases">
        <authorList>
            <consortium name="Pathogen Informatics"/>
        </authorList>
    </citation>
    <scope>NUCLEOTIDE SEQUENCE [LARGE SCALE GENOMIC DNA]</scope>
</reference>
<evidence type="ECO:0000313" key="1">
    <source>
        <dbReference type="EMBL" id="VDN15739.1"/>
    </source>
</evidence>
<accession>A0A3P7P5U3</accession>
<gene>
    <name evidence="1" type="ORF">DILT_LOCUS11570</name>
</gene>
<protein>
    <submittedName>
        <fullName evidence="1">Uncharacterized protein</fullName>
    </submittedName>
</protein>
<dbReference type="Proteomes" id="UP000281553">
    <property type="component" value="Unassembled WGS sequence"/>
</dbReference>
<dbReference type="AlphaFoldDB" id="A0A3P7P5U3"/>
<proteinExistence type="predicted"/>
<dbReference type="EMBL" id="UYRU01063467">
    <property type="protein sequence ID" value="VDN15739.1"/>
    <property type="molecule type" value="Genomic_DNA"/>
</dbReference>
<evidence type="ECO:0000313" key="2">
    <source>
        <dbReference type="Proteomes" id="UP000281553"/>
    </source>
</evidence>
<name>A0A3P7P5U3_DIBLA</name>
<sequence length="197" mass="21833">MSPSVGLISGISDKCHPPPAPEHMVDLIEIDGHITVDNITITSNAVVSLLLAAIDTSTFSLRERLWLLIRAHAPTPTYPLAVWPVTFKADPNPVWPITFNADSHNDHTVDAVLTPTLSYFGRGPSRMQTHALPAVKFLYLFTSSRLTYPLFPLGTEPEDRSGKEFNYFFWLALEKAANDTSGLVFLTHGEGEQCGWR</sequence>
<organism evidence="1 2">
    <name type="scientific">Dibothriocephalus latus</name>
    <name type="common">Fish tapeworm</name>
    <name type="synonym">Diphyllobothrium latum</name>
    <dbReference type="NCBI Taxonomy" id="60516"/>
    <lineage>
        <taxon>Eukaryota</taxon>
        <taxon>Metazoa</taxon>
        <taxon>Spiralia</taxon>
        <taxon>Lophotrochozoa</taxon>
        <taxon>Platyhelminthes</taxon>
        <taxon>Cestoda</taxon>
        <taxon>Eucestoda</taxon>
        <taxon>Diphyllobothriidea</taxon>
        <taxon>Diphyllobothriidae</taxon>
        <taxon>Dibothriocephalus</taxon>
    </lineage>
</organism>
<keyword evidence="2" id="KW-1185">Reference proteome</keyword>